<dbReference type="RefSeq" id="WP_009483114.1">
    <property type="nucleotide sequence ID" value="NZ_BAFE01000076.1"/>
</dbReference>
<reference evidence="2 3" key="1">
    <citation type="submission" date="2012-02" db="EMBL/GenBank/DDBJ databases">
        <title>Whole genome shotgun sequence of Mobilicoccus pelagius NBRC 104925.</title>
        <authorList>
            <person name="Yoshida Y."/>
            <person name="Hosoyama A."/>
            <person name="Tsuchikane K."/>
            <person name="Katsumata H."/>
            <person name="Yamazaki S."/>
            <person name="Fujita N."/>
        </authorList>
    </citation>
    <scope>NUCLEOTIDE SEQUENCE [LARGE SCALE GENOMIC DNA]</scope>
    <source>
        <strain evidence="2 3">NBRC 104925</strain>
    </source>
</reference>
<dbReference type="AlphaFoldDB" id="H5UU09"/>
<accession>H5UU09</accession>
<dbReference type="PANTHER" id="PTHR33608:SF3">
    <property type="entry name" value="SLR2013 PROTEIN"/>
    <property type="match status" value="1"/>
</dbReference>
<feature type="domain" description="DUF58" evidence="1">
    <location>
        <begin position="191"/>
        <end position="386"/>
    </location>
</feature>
<keyword evidence="3" id="KW-1185">Reference proteome</keyword>
<dbReference type="Pfam" id="PF01882">
    <property type="entry name" value="DUF58"/>
    <property type="match status" value="1"/>
</dbReference>
<evidence type="ECO:0000313" key="3">
    <source>
        <dbReference type="Proteomes" id="UP000004367"/>
    </source>
</evidence>
<proteinExistence type="predicted"/>
<dbReference type="EMBL" id="BAFE01000076">
    <property type="protein sequence ID" value="GAB49217.1"/>
    <property type="molecule type" value="Genomic_DNA"/>
</dbReference>
<dbReference type="InterPro" id="IPR002881">
    <property type="entry name" value="DUF58"/>
</dbReference>
<dbReference type="OrthoDB" id="845740at2"/>
<dbReference type="STRING" id="1089455.MOPEL_099_00170"/>
<protein>
    <recommendedName>
        <fullName evidence="1">DUF58 domain-containing protein</fullName>
    </recommendedName>
</protein>
<sequence length="442" mass="47465">MSLTGRAVVLTLLGLLAVPFAPRLLTAVVWLLLVAVIVAADVALAARISDLRLVRVPLDPVHLDEDTATSLVVHHGGRRHARGVLRDAWQPSAGARIVHDLDLAPGEETTLLTPLHPTRRGHLAADRVTVRLHGPLGVAARQRSVPVPGALPVLPRFPSRRHLPGLLHHLQLLDGRATVRTPGQGTEFDSLRDYVRGDDVRSIDWRATARRHHAVVRTWRPERDRHVVLVVDTSRTSAARIGDVPRLDAAMDAALLLTALATRGGDRVDVVAGDRVVRCLDPGGRGASGPDDRLHRLVDALAPLEPSLVEANWPMLAAATLRLASRGALVVLLTPLEPVVVEETLLPALEALGDRHTLVLASVRDPGLDHLATGDPRTAGATRDDDLDAVHDAAAAEHALARRARTAAVLTGLDVTVLDRPPADLPVDLAHTYLDLKARGRL</sequence>
<organism evidence="2 3">
    <name type="scientific">Mobilicoccus pelagius NBRC 104925</name>
    <dbReference type="NCBI Taxonomy" id="1089455"/>
    <lineage>
        <taxon>Bacteria</taxon>
        <taxon>Bacillati</taxon>
        <taxon>Actinomycetota</taxon>
        <taxon>Actinomycetes</taxon>
        <taxon>Micrococcales</taxon>
        <taxon>Dermatophilaceae</taxon>
        <taxon>Mobilicoccus</taxon>
    </lineage>
</organism>
<evidence type="ECO:0000259" key="1">
    <source>
        <dbReference type="Pfam" id="PF01882"/>
    </source>
</evidence>
<dbReference type="PANTHER" id="PTHR33608">
    <property type="entry name" value="BLL2464 PROTEIN"/>
    <property type="match status" value="1"/>
</dbReference>
<name>H5UU09_9MICO</name>
<evidence type="ECO:0000313" key="2">
    <source>
        <dbReference type="EMBL" id="GAB49217.1"/>
    </source>
</evidence>
<comment type="caution">
    <text evidence="2">The sequence shown here is derived from an EMBL/GenBank/DDBJ whole genome shotgun (WGS) entry which is preliminary data.</text>
</comment>
<dbReference type="Proteomes" id="UP000004367">
    <property type="component" value="Unassembled WGS sequence"/>
</dbReference>
<dbReference type="eggNOG" id="COG1721">
    <property type="taxonomic scope" value="Bacteria"/>
</dbReference>
<gene>
    <name evidence="2" type="ORF">MOPEL_099_00170</name>
</gene>